<dbReference type="AlphaFoldDB" id="X1HH32"/>
<organism evidence="2">
    <name type="scientific">marine sediment metagenome</name>
    <dbReference type="NCBI Taxonomy" id="412755"/>
    <lineage>
        <taxon>unclassified sequences</taxon>
        <taxon>metagenomes</taxon>
        <taxon>ecological metagenomes</taxon>
    </lineage>
</organism>
<keyword evidence="1" id="KW-0472">Membrane</keyword>
<accession>X1HH32</accession>
<keyword evidence="1" id="KW-1133">Transmembrane helix</keyword>
<evidence type="ECO:0000256" key="1">
    <source>
        <dbReference type="SAM" id="Phobius"/>
    </source>
</evidence>
<keyword evidence="1" id="KW-0812">Transmembrane</keyword>
<feature type="transmembrane region" description="Helical" evidence="1">
    <location>
        <begin position="34"/>
        <end position="53"/>
    </location>
</feature>
<sequence length="69" mass="7470">MDPKQATNIAAVLGVIGFLFILAGPAFHFVTSEVGIFLALACWVSGGALKAYSKREKKEAEEKSKEKKK</sequence>
<gene>
    <name evidence="2" type="ORF">S03H2_23378</name>
</gene>
<reference evidence="2" key="1">
    <citation type="journal article" date="2014" name="Front. Microbiol.">
        <title>High frequency of phylogenetically diverse reductive dehalogenase-homologous genes in deep subseafloor sedimentary metagenomes.</title>
        <authorList>
            <person name="Kawai M."/>
            <person name="Futagami T."/>
            <person name="Toyoda A."/>
            <person name="Takaki Y."/>
            <person name="Nishi S."/>
            <person name="Hori S."/>
            <person name="Arai W."/>
            <person name="Tsubouchi T."/>
            <person name="Morono Y."/>
            <person name="Uchiyama I."/>
            <person name="Ito T."/>
            <person name="Fujiyama A."/>
            <person name="Inagaki F."/>
            <person name="Takami H."/>
        </authorList>
    </citation>
    <scope>NUCLEOTIDE SEQUENCE</scope>
    <source>
        <strain evidence="2">Expedition CK06-06</strain>
    </source>
</reference>
<comment type="caution">
    <text evidence="2">The sequence shown here is derived from an EMBL/GenBank/DDBJ whole genome shotgun (WGS) entry which is preliminary data.</text>
</comment>
<protein>
    <submittedName>
        <fullName evidence="2">Uncharacterized protein</fullName>
    </submittedName>
</protein>
<dbReference type="EMBL" id="BARU01012762">
    <property type="protein sequence ID" value="GAH44603.1"/>
    <property type="molecule type" value="Genomic_DNA"/>
</dbReference>
<feature type="transmembrane region" description="Helical" evidence="1">
    <location>
        <begin position="7"/>
        <end position="28"/>
    </location>
</feature>
<evidence type="ECO:0000313" key="2">
    <source>
        <dbReference type="EMBL" id="GAH44603.1"/>
    </source>
</evidence>
<proteinExistence type="predicted"/>
<name>X1HH32_9ZZZZ</name>